<evidence type="ECO:0000256" key="1">
    <source>
        <dbReference type="ARBA" id="ARBA00001947"/>
    </source>
</evidence>
<dbReference type="Gene3D" id="3.90.180.10">
    <property type="entry name" value="Medium-chain alcohol dehydrogenases, catalytic domain"/>
    <property type="match status" value="1"/>
</dbReference>
<organism evidence="9 10">
    <name type="scientific">Cadophora malorum</name>
    <dbReference type="NCBI Taxonomy" id="108018"/>
    <lineage>
        <taxon>Eukaryota</taxon>
        <taxon>Fungi</taxon>
        <taxon>Dikarya</taxon>
        <taxon>Ascomycota</taxon>
        <taxon>Pezizomycotina</taxon>
        <taxon>Leotiomycetes</taxon>
        <taxon>Helotiales</taxon>
        <taxon>Ploettnerulaceae</taxon>
        <taxon>Cadophora</taxon>
    </lineage>
</organism>
<keyword evidence="3 7" id="KW-0479">Metal-binding</keyword>
<dbReference type="InterPro" id="IPR036291">
    <property type="entry name" value="NAD(P)-bd_dom_sf"/>
</dbReference>
<keyword evidence="10" id="KW-1185">Reference proteome</keyword>
<dbReference type="SMART" id="SM00829">
    <property type="entry name" value="PKS_ER"/>
    <property type="match status" value="1"/>
</dbReference>
<evidence type="ECO:0000256" key="2">
    <source>
        <dbReference type="ARBA" id="ARBA00008072"/>
    </source>
</evidence>
<dbReference type="FunFam" id="3.40.50.720:FF:000039">
    <property type="entry name" value="Alcohol dehydrogenase AdhP"/>
    <property type="match status" value="1"/>
</dbReference>
<dbReference type="AlphaFoldDB" id="A0A8H7W2H6"/>
<dbReference type="SUPFAM" id="SSF50129">
    <property type="entry name" value="GroES-like"/>
    <property type="match status" value="1"/>
</dbReference>
<dbReference type="OrthoDB" id="1879366at2759"/>
<sequence>MAEQNGTPHFDIPKTCKAGVCVNEGPDFRVEIQDVPVPEPGPDEVLLKLNATGLCMSDIHFMLNDWGIPPMSTFGTKCAGHEGAGVVVKIGSNVKNWKVGDRGGIKPLLDVCGACEQCWEGRENYCQKAVHTGLAATGSYQQYVVSPAKYTSPIPDGVNDYVAGPIMCSASTMHRALIDSGLKTGQWIVFPGGGGGVGIQGVQLAKIMGMRAIVIDTGSQKKKLSLEMGAEEFVDFKEVSDVAAEVKRLAGGVGAHGVIVTAYQAYASSISYIGDRIGGVIVCVALPPKDTVTVGGDPSHFAFRNLKVIGSLVGTMQDTAKTLEYAQRGLLKQICEVRGLSEMPESVQQLRRGEIAGRVVIDFNKP</sequence>
<keyword evidence="4 7" id="KW-0862">Zinc</keyword>
<evidence type="ECO:0000256" key="7">
    <source>
        <dbReference type="RuleBase" id="RU361277"/>
    </source>
</evidence>
<comment type="caution">
    <text evidence="9">The sequence shown here is derived from an EMBL/GenBank/DDBJ whole genome shotgun (WGS) entry which is preliminary data.</text>
</comment>
<dbReference type="GO" id="GO:0008270">
    <property type="term" value="F:zinc ion binding"/>
    <property type="evidence" value="ECO:0007669"/>
    <property type="project" value="InterPro"/>
</dbReference>
<accession>A0A8H7W2H6</accession>
<evidence type="ECO:0000313" key="10">
    <source>
        <dbReference type="Proteomes" id="UP000664132"/>
    </source>
</evidence>
<comment type="similarity">
    <text evidence="2 7">Belongs to the zinc-containing alcohol dehydrogenase family.</text>
</comment>
<dbReference type="InterPro" id="IPR020843">
    <property type="entry name" value="ER"/>
</dbReference>
<dbReference type="InterPro" id="IPR011032">
    <property type="entry name" value="GroES-like_sf"/>
</dbReference>
<dbReference type="GO" id="GO:0004022">
    <property type="term" value="F:alcohol dehydrogenase (NAD+) activity"/>
    <property type="evidence" value="ECO:0007669"/>
    <property type="project" value="TreeGrafter"/>
</dbReference>
<gene>
    <name evidence="9" type="ORF">IFR04_012117</name>
</gene>
<keyword evidence="6" id="KW-0520">NAD</keyword>
<dbReference type="PROSITE" id="PS00059">
    <property type="entry name" value="ADH_ZINC"/>
    <property type="match status" value="1"/>
</dbReference>
<protein>
    <recommendedName>
        <fullName evidence="8">Enoyl reductase (ER) domain-containing protein</fullName>
    </recommendedName>
</protein>
<dbReference type="GO" id="GO:0005737">
    <property type="term" value="C:cytoplasm"/>
    <property type="evidence" value="ECO:0007669"/>
    <property type="project" value="TreeGrafter"/>
</dbReference>
<comment type="cofactor">
    <cofactor evidence="1 7">
        <name>Zn(2+)</name>
        <dbReference type="ChEBI" id="CHEBI:29105"/>
    </cofactor>
</comment>
<dbReference type="EMBL" id="JAFJYH010000251">
    <property type="protein sequence ID" value="KAG4414730.1"/>
    <property type="molecule type" value="Genomic_DNA"/>
</dbReference>
<keyword evidence="5" id="KW-0560">Oxidoreductase</keyword>
<evidence type="ECO:0000256" key="6">
    <source>
        <dbReference type="ARBA" id="ARBA00023027"/>
    </source>
</evidence>
<dbReference type="PANTHER" id="PTHR42940">
    <property type="entry name" value="ALCOHOL DEHYDROGENASE 1-RELATED"/>
    <property type="match status" value="1"/>
</dbReference>
<dbReference type="Proteomes" id="UP000664132">
    <property type="component" value="Unassembled WGS sequence"/>
</dbReference>
<dbReference type="InterPro" id="IPR002328">
    <property type="entry name" value="ADH_Zn_CS"/>
</dbReference>
<evidence type="ECO:0000259" key="8">
    <source>
        <dbReference type="SMART" id="SM00829"/>
    </source>
</evidence>
<dbReference type="PANTHER" id="PTHR42940:SF1">
    <property type="entry name" value="ENOYL REDUCTASE (ER) DOMAIN-CONTAINING PROTEIN"/>
    <property type="match status" value="1"/>
</dbReference>
<dbReference type="Gene3D" id="3.40.50.720">
    <property type="entry name" value="NAD(P)-binding Rossmann-like Domain"/>
    <property type="match status" value="1"/>
</dbReference>
<dbReference type="SUPFAM" id="SSF51735">
    <property type="entry name" value="NAD(P)-binding Rossmann-fold domains"/>
    <property type="match status" value="1"/>
</dbReference>
<dbReference type="CDD" id="cd08297">
    <property type="entry name" value="CAD3"/>
    <property type="match status" value="1"/>
</dbReference>
<evidence type="ECO:0000256" key="3">
    <source>
        <dbReference type="ARBA" id="ARBA00022723"/>
    </source>
</evidence>
<dbReference type="InterPro" id="IPR013149">
    <property type="entry name" value="ADH-like_C"/>
</dbReference>
<evidence type="ECO:0000256" key="4">
    <source>
        <dbReference type="ARBA" id="ARBA00022833"/>
    </source>
</evidence>
<feature type="domain" description="Enoyl reductase (ER)" evidence="8">
    <location>
        <begin position="25"/>
        <end position="361"/>
    </location>
</feature>
<dbReference type="InterPro" id="IPR013154">
    <property type="entry name" value="ADH-like_N"/>
</dbReference>
<dbReference type="Pfam" id="PF08240">
    <property type="entry name" value="ADH_N"/>
    <property type="match status" value="1"/>
</dbReference>
<reference evidence="9" key="1">
    <citation type="submission" date="2021-02" db="EMBL/GenBank/DDBJ databases">
        <title>Genome sequence Cadophora malorum strain M34.</title>
        <authorList>
            <person name="Stefanovic E."/>
            <person name="Vu D."/>
            <person name="Scully C."/>
            <person name="Dijksterhuis J."/>
            <person name="Roader J."/>
            <person name="Houbraken J."/>
        </authorList>
    </citation>
    <scope>NUCLEOTIDE SEQUENCE</scope>
    <source>
        <strain evidence="9">M34</strain>
    </source>
</reference>
<evidence type="ECO:0000313" key="9">
    <source>
        <dbReference type="EMBL" id="KAG4414730.1"/>
    </source>
</evidence>
<dbReference type="Pfam" id="PF00107">
    <property type="entry name" value="ADH_zinc_N"/>
    <property type="match status" value="1"/>
</dbReference>
<evidence type="ECO:0000256" key="5">
    <source>
        <dbReference type="ARBA" id="ARBA00023002"/>
    </source>
</evidence>
<name>A0A8H7W2H6_9HELO</name>
<proteinExistence type="inferred from homology"/>